<name>A0ABX8RZK0_NOCIO</name>
<evidence type="ECO:0000313" key="2">
    <source>
        <dbReference type="Proteomes" id="UP000694257"/>
    </source>
</evidence>
<reference evidence="1 2" key="1">
    <citation type="submission" date="2021-07" db="EMBL/GenBank/DDBJ databases">
        <title>Whole Genome Sequence of Nocardia Iowensis.</title>
        <authorList>
            <person name="Lamm A."/>
            <person name="Collins-Fairclough A.M."/>
            <person name="Bunk B."/>
            <person name="Sproer C."/>
        </authorList>
    </citation>
    <scope>NUCLEOTIDE SEQUENCE [LARGE SCALE GENOMIC DNA]</scope>
    <source>
        <strain evidence="1 2">NRRL 5646</strain>
    </source>
</reference>
<organism evidence="1 2">
    <name type="scientific">Nocardia iowensis</name>
    <dbReference type="NCBI Taxonomy" id="204891"/>
    <lineage>
        <taxon>Bacteria</taxon>
        <taxon>Bacillati</taxon>
        <taxon>Actinomycetota</taxon>
        <taxon>Actinomycetes</taxon>
        <taxon>Mycobacteriales</taxon>
        <taxon>Nocardiaceae</taxon>
        <taxon>Nocardia</taxon>
    </lineage>
</organism>
<evidence type="ECO:0000313" key="1">
    <source>
        <dbReference type="EMBL" id="QXN94407.1"/>
    </source>
</evidence>
<dbReference type="PANTHER" id="PTHR11941:SF75">
    <property type="entry name" value="ENOYL-COA HYDRATASE_ISOMERASE FAMILY PROTEIN"/>
    <property type="match status" value="1"/>
</dbReference>
<dbReference type="RefSeq" id="WP_218476943.1">
    <property type="nucleotide sequence ID" value="NZ_BAABJN010000015.1"/>
</dbReference>
<dbReference type="InterPro" id="IPR001753">
    <property type="entry name" value="Enoyl-CoA_hydra/iso"/>
</dbReference>
<proteinExistence type="predicted"/>
<sequence>MPFLHREGPVFIAHLGSRGERDTENRFHPDWIAAIDAILDEATAAEGPAALVTTGDGKFYSTGADLAWAGANPDRIDWYLTQMQRLLARILTLPMPTVAALNGHTFGAGAFLAVAHDHRIMRSDRGYVCFPGVALGANYALASVDLVRSRLPAHLAHHALVSGQRYSGVDALAAGLVDALATEHDLLPAAVQYAQSLAHTSGPVLAHIKSSLHHGAAAALREPVNGYNHHALVSQP</sequence>
<dbReference type="CDD" id="cd06558">
    <property type="entry name" value="crotonase-like"/>
    <property type="match status" value="1"/>
</dbReference>
<gene>
    <name evidence="1" type="ORF">KV110_15910</name>
</gene>
<accession>A0ABX8RZK0</accession>
<keyword evidence="2" id="KW-1185">Reference proteome</keyword>
<dbReference type="Proteomes" id="UP000694257">
    <property type="component" value="Chromosome"/>
</dbReference>
<dbReference type="EMBL" id="CP078145">
    <property type="protein sequence ID" value="QXN94407.1"/>
    <property type="molecule type" value="Genomic_DNA"/>
</dbReference>
<dbReference type="PANTHER" id="PTHR11941">
    <property type="entry name" value="ENOYL-COA HYDRATASE-RELATED"/>
    <property type="match status" value="1"/>
</dbReference>
<dbReference type="Pfam" id="PF00378">
    <property type="entry name" value="ECH_1"/>
    <property type="match status" value="1"/>
</dbReference>
<protein>
    <submittedName>
        <fullName evidence="1">Enoyl-CoA hydratase/isomerase family protein</fullName>
    </submittedName>
</protein>